<evidence type="ECO:0000313" key="2">
    <source>
        <dbReference type="EMBL" id="QHS88435.1"/>
    </source>
</evidence>
<sequence length="276" mass="29530">MAIPNPVTYADITAKIAEVDNDLAAYNVRQGAFVATLNDWINYFVYSLNDVQVAAAIAAAAAAGDIDPGEGQTIYRKFMEVQEALQRANSDVDRLAIFDSLRQFEPVLRKLPLADPTYNGLPPALPNQPANYPHGPIGAPPPAPLPIGGPGGGPAAAPLFPVAPVGPIAPRPIALSDADAARVDAIAAEAEGQPDVDQKPIITTKGNRRARVTDVFRNRATGEVSGFQVLMLNAGGGPDVYRRINIQAGGRRSRRNRKSKKRGGYKSRKSRCRTFR</sequence>
<protein>
    <submittedName>
        <fullName evidence="2">Uncharacterized protein</fullName>
    </submittedName>
</protein>
<dbReference type="AlphaFoldDB" id="A0A6C0B854"/>
<evidence type="ECO:0000256" key="1">
    <source>
        <dbReference type="SAM" id="MobiDB-lite"/>
    </source>
</evidence>
<reference evidence="2" key="1">
    <citation type="journal article" date="2020" name="Nature">
        <title>Giant virus diversity and host interactions through global metagenomics.</title>
        <authorList>
            <person name="Schulz F."/>
            <person name="Roux S."/>
            <person name="Paez-Espino D."/>
            <person name="Jungbluth S."/>
            <person name="Walsh D.A."/>
            <person name="Denef V.J."/>
            <person name="McMahon K.D."/>
            <person name="Konstantinidis K.T."/>
            <person name="Eloe-Fadrosh E.A."/>
            <person name="Kyrpides N.C."/>
            <person name="Woyke T."/>
        </authorList>
    </citation>
    <scope>NUCLEOTIDE SEQUENCE</scope>
    <source>
        <strain evidence="2">GVMAG-M-3300010158-55</strain>
    </source>
</reference>
<proteinExistence type="predicted"/>
<dbReference type="EMBL" id="MN739096">
    <property type="protein sequence ID" value="QHS88435.1"/>
    <property type="molecule type" value="Genomic_DNA"/>
</dbReference>
<accession>A0A6C0B854</accession>
<name>A0A6C0B854_9ZZZZ</name>
<organism evidence="2">
    <name type="scientific">viral metagenome</name>
    <dbReference type="NCBI Taxonomy" id="1070528"/>
    <lineage>
        <taxon>unclassified sequences</taxon>
        <taxon>metagenomes</taxon>
        <taxon>organismal metagenomes</taxon>
    </lineage>
</organism>
<feature type="compositionally biased region" description="Basic residues" evidence="1">
    <location>
        <begin position="251"/>
        <end position="276"/>
    </location>
</feature>
<feature type="region of interest" description="Disordered" evidence="1">
    <location>
        <begin position="249"/>
        <end position="276"/>
    </location>
</feature>